<accession>A0A1H9KF10</accession>
<dbReference type="Gene3D" id="3.10.20.30">
    <property type="match status" value="1"/>
</dbReference>
<dbReference type="AlphaFoldDB" id="A0A1H9KF10"/>
<dbReference type="SUPFAM" id="SSF54285">
    <property type="entry name" value="MoaD/ThiS"/>
    <property type="match status" value="1"/>
</dbReference>
<evidence type="ECO:0000313" key="2">
    <source>
        <dbReference type="Proteomes" id="UP000242515"/>
    </source>
</evidence>
<keyword evidence="2" id="KW-1185">Reference proteome</keyword>
<organism evidence="1 2">
    <name type="scientific">Rosenbergiella nectarea</name>
    <dbReference type="NCBI Taxonomy" id="988801"/>
    <lineage>
        <taxon>Bacteria</taxon>
        <taxon>Pseudomonadati</taxon>
        <taxon>Pseudomonadota</taxon>
        <taxon>Gammaproteobacteria</taxon>
        <taxon>Enterobacterales</taxon>
        <taxon>Erwiniaceae</taxon>
        <taxon>Rosenbergiella</taxon>
    </lineage>
</organism>
<reference evidence="2" key="1">
    <citation type="submission" date="2016-10" db="EMBL/GenBank/DDBJ databases">
        <authorList>
            <person name="Varghese N."/>
            <person name="Submissions S."/>
        </authorList>
    </citation>
    <scope>NUCLEOTIDE SEQUENCE [LARGE SCALE GENOMIC DNA]</scope>
    <source>
        <strain evidence="2">8N4</strain>
    </source>
</reference>
<dbReference type="Proteomes" id="UP000242515">
    <property type="component" value="Unassembled WGS sequence"/>
</dbReference>
<dbReference type="InterPro" id="IPR003749">
    <property type="entry name" value="ThiS/MoaD-like"/>
</dbReference>
<dbReference type="STRING" id="988801.SAMN05216522_109102"/>
<dbReference type="PANTHER" id="PTHR34472">
    <property type="entry name" value="SULFUR CARRIER PROTEIN THIS"/>
    <property type="match status" value="1"/>
</dbReference>
<dbReference type="PANTHER" id="PTHR34472:SF1">
    <property type="entry name" value="SULFUR CARRIER PROTEIN THIS"/>
    <property type="match status" value="1"/>
</dbReference>
<evidence type="ECO:0000313" key="1">
    <source>
        <dbReference type="EMBL" id="SEQ97678.1"/>
    </source>
</evidence>
<dbReference type="EMBL" id="FOGC01000009">
    <property type="protein sequence ID" value="SEQ97678.1"/>
    <property type="molecule type" value="Genomic_DNA"/>
</dbReference>
<gene>
    <name evidence="1" type="ORF">SAMN05216522_109102</name>
</gene>
<dbReference type="InterPro" id="IPR016155">
    <property type="entry name" value="Mopterin_synth/thiamin_S_b"/>
</dbReference>
<dbReference type="InterPro" id="IPR012675">
    <property type="entry name" value="Beta-grasp_dom_sf"/>
</dbReference>
<dbReference type="InterPro" id="IPR010035">
    <property type="entry name" value="Thi_S"/>
</dbReference>
<dbReference type="OrthoDB" id="9800283at2"/>
<protein>
    <submittedName>
        <fullName evidence="1">Sulfur carrier protein</fullName>
    </submittedName>
</protein>
<sequence length="65" mass="6949">MQILLNGQPVETEATELAGLLREQQIDITVVACAVNGQFIAKSSYTALDLQEGMRVEALSPMQGG</sequence>
<dbReference type="RefSeq" id="WP_092676991.1">
    <property type="nucleotide sequence ID" value="NZ_FOGC01000009.1"/>
</dbReference>
<dbReference type="CDD" id="cd00565">
    <property type="entry name" value="Ubl_ThiS"/>
    <property type="match status" value="1"/>
</dbReference>
<proteinExistence type="predicted"/>
<dbReference type="NCBIfam" id="TIGR01683">
    <property type="entry name" value="thiS"/>
    <property type="match status" value="1"/>
</dbReference>
<name>A0A1H9KF10_9GAMM</name>
<dbReference type="Pfam" id="PF02597">
    <property type="entry name" value="ThiS"/>
    <property type="match status" value="1"/>
</dbReference>